<dbReference type="GO" id="GO:0032993">
    <property type="term" value="C:protein-DNA complex"/>
    <property type="evidence" value="ECO:0007669"/>
    <property type="project" value="TreeGrafter"/>
</dbReference>
<dbReference type="RefSeq" id="WP_128214944.1">
    <property type="nucleotide sequence ID" value="NZ_CP025746.1"/>
</dbReference>
<evidence type="ECO:0000313" key="11">
    <source>
        <dbReference type="Proteomes" id="UP000286268"/>
    </source>
</evidence>
<evidence type="ECO:0000256" key="6">
    <source>
        <dbReference type="PROSITE-ProRule" id="PRU00169"/>
    </source>
</evidence>
<dbReference type="CDD" id="cd00383">
    <property type="entry name" value="trans_reg_C"/>
    <property type="match status" value="1"/>
</dbReference>
<dbReference type="Pfam" id="PF00072">
    <property type="entry name" value="Response_reg"/>
    <property type="match status" value="1"/>
</dbReference>
<dbReference type="PANTHER" id="PTHR48111">
    <property type="entry name" value="REGULATOR OF RPOS"/>
    <property type="match status" value="1"/>
</dbReference>
<evidence type="ECO:0000256" key="3">
    <source>
        <dbReference type="ARBA" id="ARBA00023125"/>
    </source>
</evidence>
<sequence>MSYKIFLVEDDKNLNSVLCSYLVREGFEVVSFHNGEEAIESIDKSPHLWILDIMLPDVDGFTVLKEIKTNNRNTPVIFISARDADIDRIVGLEMGSDDYLSKPFMPRELVIRTKKLLDRTYKELDLSEGQYLYGYLIETDKRIVIKDGQDVGLSSKEFDLLMLFLDNKQKAFSREDILEIIWGESYYGSDRVVDDLVRRLRKRMPELRIETVYGFGYRLN</sequence>
<evidence type="ECO:0000259" key="9">
    <source>
        <dbReference type="PROSITE" id="PS51755"/>
    </source>
</evidence>
<dbReference type="GO" id="GO:0000976">
    <property type="term" value="F:transcription cis-regulatory region binding"/>
    <property type="evidence" value="ECO:0007669"/>
    <property type="project" value="TreeGrafter"/>
</dbReference>
<dbReference type="SMART" id="SM00448">
    <property type="entry name" value="REC"/>
    <property type="match status" value="1"/>
</dbReference>
<keyword evidence="6" id="KW-0597">Phosphoprotein</keyword>
<dbReference type="PROSITE" id="PS50110">
    <property type="entry name" value="RESPONSE_REGULATORY"/>
    <property type="match status" value="1"/>
</dbReference>
<dbReference type="InterPro" id="IPR001789">
    <property type="entry name" value="Sig_transdc_resp-reg_receiver"/>
</dbReference>
<evidence type="ECO:0000259" key="8">
    <source>
        <dbReference type="PROSITE" id="PS50110"/>
    </source>
</evidence>
<dbReference type="Gene3D" id="3.40.50.2300">
    <property type="match status" value="1"/>
</dbReference>
<dbReference type="EMBL" id="CP025746">
    <property type="protein sequence ID" value="QAA34223.1"/>
    <property type="molecule type" value="Genomic_DNA"/>
</dbReference>
<evidence type="ECO:0000313" key="10">
    <source>
        <dbReference type="EMBL" id="QAA34223.1"/>
    </source>
</evidence>
<dbReference type="InterPro" id="IPR016032">
    <property type="entry name" value="Sig_transdc_resp-reg_C-effctor"/>
</dbReference>
<dbReference type="Pfam" id="PF00486">
    <property type="entry name" value="Trans_reg_C"/>
    <property type="match status" value="1"/>
</dbReference>
<dbReference type="PROSITE" id="PS51755">
    <property type="entry name" value="OMPR_PHOB"/>
    <property type="match status" value="1"/>
</dbReference>
<dbReference type="InterPro" id="IPR011006">
    <property type="entry name" value="CheY-like_superfamily"/>
</dbReference>
<feature type="DNA-binding region" description="OmpR/PhoB-type" evidence="7">
    <location>
        <begin position="127"/>
        <end position="220"/>
    </location>
</feature>
<dbReference type="InterPro" id="IPR039420">
    <property type="entry name" value="WalR-like"/>
</dbReference>
<feature type="modified residue" description="4-aspartylphosphate" evidence="6">
    <location>
        <position position="52"/>
    </location>
</feature>
<dbReference type="SUPFAM" id="SSF52172">
    <property type="entry name" value="CheY-like"/>
    <property type="match status" value="1"/>
</dbReference>
<evidence type="ECO:0000256" key="1">
    <source>
        <dbReference type="ARBA" id="ARBA00018672"/>
    </source>
</evidence>
<keyword evidence="2" id="KW-0805">Transcription regulation</keyword>
<evidence type="ECO:0000256" key="5">
    <source>
        <dbReference type="ARBA" id="ARBA00024867"/>
    </source>
</evidence>
<protein>
    <recommendedName>
        <fullName evidence="1">Stage 0 sporulation protein A homolog</fullName>
    </recommendedName>
</protein>
<comment type="function">
    <text evidence="5">May play the central regulatory role in sporulation. It may be an element of the effector pathway responsible for the activation of sporulation genes in response to nutritional stress. Spo0A may act in concert with spo0H (a sigma factor) to control the expression of some genes that are critical to the sporulation process.</text>
</comment>
<name>A0A410DYR0_9CLOT</name>
<dbReference type="Proteomes" id="UP000286268">
    <property type="component" value="Chromosome"/>
</dbReference>
<dbReference type="InterPro" id="IPR001867">
    <property type="entry name" value="OmpR/PhoB-type_DNA-bd"/>
</dbReference>
<organism evidence="10 11">
    <name type="scientific">Clostridium manihotivorum</name>
    <dbReference type="NCBI Taxonomy" id="2320868"/>
    <lineage>
        <taxon>Bacteria</taxon>
        <taxon>Bacillati</taxon>
        <taxon>Bacillota</taxon>
        <taxon>Clostridia</taxon>
        <taxon>Eubacteriales</taxon>
        <taxon>Clostridiaceae</taxon>
        <taxon>Clostridium</taxon>
    </lineage>
</organism>
<feature type="domain" description="Response regulatory" evidence="8">
    <location>
        <begin position="4"/>
        <end position="117"/>
    </location>
</feature>
<evidence type="ECO:0000256" key="7">
    <source>
        <dbReference type="PROSITE-ProRule" id="PRU01091"/>
    </source>
</evidence>
<feature type="domain" description="OmpR/PhoB-type" evidence="9">
    <location>
        <begin position="127"/>
        <end position="220"/>
    </location>
</feature>
<dbReference type="Gene3D" id="6.10.250.690">
    <property type="match status" value="1"/>
</dbReference>
<dbReference type="AlphaFoldDB" id="A0A410DYR0"/>
<dbReference type="GO" id="GO:0000156">
    <property type="term" value="F:phosphorelay response regulator activity"/>
    <property type="evidence" value="ECO:0007669"/>
    <property type="project" value="TreeGrafter"/>
</dbReference>
<dbReference type="KEGG" id="cmah:C1I91_22725"/>
<keyword evidence="4" id="KW-0804">Transcription</keyword>
<dbReference type="GO" id="GO:0006355">
    <property type="term" value="P:regulation of DNA-templated transcription"/>
    <property type="evidence" value="ECO:0007669"/>
    <property type="project" value="InterPro"/>
</dbReference>
<dbReference type="SMART" id="SM00862">
    <property type="entry name" value="Trans_reg_C"/>
    <property type="match status" value="1"/>
</dbReference>
<accession>A0A410DYR0</accession>
<dbReference type="CDD" id="cd17574">
    <property type="entry name" value="REC_OmpR"/>
    <property type="match status" value="1"/>
</dbReference>
<evidence type="ECO:0000256" key="4">
    <source>
        <dbReference type="ARBA" id="ARBA00023163"/>
    </source>
</evidence>
<dbReference type="InterPro" id="IPR036388">
    <property type="entry name" value="WH-like_DNA-bd_sf"/>
</dbReference>
<dbReference type="GO" id="GO:0005829">
    <property type="term" value="C:cytosol"/>
    <property type="evidence" value="ECO:0007669"/>
    <property type="project" value="TreeGrafter"/>
</dbReference>
<reference evidence="10 11" key="1">
    <citation type="submission" date="2018-01" db="EMBL/GenBank/DDBJ databases">
        <title>Genome Sequencing and Assembly of Anaerobacter polyendosporus strain CT4.</title>
        <authorList>
            <person name="Tachaapaikoon C."/>
            <person name="Sutheeworapong S."/>
            <person name="Jenjaroenpun P."/>
            <person name="Wongsurawat T."/>
            <person name="Nookeaw I."/>
            <person name="Cheawchanlertfa P."/>
            <person name="Kosugi A."/>
            <person name="Cheevadhanarak S."/>
            <person name="Ratanakhanokchai K."/>
        </authorList>
    </citation>
    <scope>NUCLEOTIDE SEQUENCE [LARGE SCALE GENOMIC DNA]</scope>
    <source>
        <strain evidence="10 11">CT4</strain>
    </source>
</reference>
<proteinExistence type="predicted"/>
<keyword evidence="11" id="KW-1185">Reference proteome</keyword>
<keyword evidence="3 7" id="KW-0238">DNA-binding</keyword>
<gene>
    <name evidence="10" type="ORF">C1I91_22725</name>
</gene>
<dbReference type="Gene3D" id="1.10.10.10">
    <property type="entry name" value="Winged helix-like DNA-binding domain superfamily/Winged helix DNA-binding domain"/>
    <property type="match status" value="1"/>
</dbReference>
<dbReference type="SUPFAM" id="SSF46894">
    <property type="entry name" value="C-terminal effector domain of the bipartite response regulators"/>
    <property type="match status" value="1"/>
</dbReference>
<evidence type="ECO:0000256" key="2">
    <source>
        <dbReference type="ARBA" id="ARBA00023015"/>
    </source>
</evidence>
<dbReference type="OrthoDB" id="9790454at2"/>
<dbReference type="PANTHER" id="PTHR48111:SF24">
    <property type="entry name" value="TRANSCRIPTIONAL REGULATORY PROTEIN CSSR"/>
    <property type="match status" value="1"/>
</dbReference>